<evidence type="ECO:0000313" key="4">
    <source>
        <dbReference type="Proteomes" id="UP000566819"/>
    </source>
</evidence>
<dbReference type="Proteomes" id="UP000566819">
    <property type="component" value="Unassembled WGS sequence"/>
</dbReference>
<keyword evidence="1" id="KW-0812">Transmembrane</keyword>
<name>A0A8H4RB55_9HELO</name>
<keyword evidence="4" id="KW-1185">Reference proteome</keyword>
<dbReference type="GO" id="GO:0005886">
    <property type="term" value="C:plasma membrane"/>
    <property type="evidence" value="ECO:0007669"/>
    <property type="project" value="TreeGrafter"/>
</dbReference>
<organism evidence="3 4">
    <name type="scientific">Cudoniella acicularis</name>
    <dbReference type="NCBI Taxonomy" id="354080"/>
    <lineage>
        <taxon>Eukaryota</taxon>
        <taxon>Fungi</taxon>
        <taxon>Dikarya</taxon>
        <taxon>Ascomycota</taxon>
        <taxon>Pezizomycotina</taxon>
        <taxon>Leotiomycetes</taxon>
        <taxon>Helotiales</taxon>
        <taxon>Tricladiaceae</taxon>
        <taxon>Cudoniella</taxon>
    </lineage>
</organism>
<gene>
    <name evidence="3" type="ORF">G7Y89_g13212</name>
</gene>
<evidence type="ECO:0000313" key="3">
    <source>
        <dbReference type="EMBL" id="KAF4624952.1"/>
    </source>
</evidence>
<reference evidence="3 4" key="1">
    <citation type="submission" date="2020-03" db="EMBL/GenBank/DDBJ databases">
        <title>Draft Genome Sequence of Cudoniella acicularis.</title>
        <authorList>
            <person name="Buettner E."/>
            <person name="Kellner H."/>
        </authorList>
    </citation>
    <scope>NUCLEOTIDE SEQUENCE [LARGE SCALE GENOMIC DNA]</scope>
    <source>
        <strain evidence="3 4">DSM 108380</strain>
    </source>
</reference>
<dbReference type="PANTHER" id="PTHR13018:SF20">
    <property type="entry name" value="SPORULATION-SPECIFIC PROTEIN 75"/>
    <property type="match status" value="1"/>
</dbReference>
<feature type="transmembrane region" description="Helical" evidence="1">
    <location>
        <begin position="97"/>
        <end position="120"/>
    </location>
</feature>
<comment type="caution">
    <text evidence="3">The sequence shown here is derived from an EMBL/GenBank/DDBJ whole genome shotgun (WGS) entry which is preliminary data.</text>
</comment>
<dbReference type="AlphaFoldDB" id="A0A8H4RB55"/>
<dbReference type="InterPro" id="IPR045122">
    <property type="entry name" value="Csc1-like"/>
</dbReference>
<dbReference type="OrthoDB" id="1076608at2759"/>
<accession>A0A8H4RB55</accession>
<dbReference type="GO" id="GO:0005227">
    <property type="term" value="F:calcium-activated cation channel activity"/>
    <property type="evidence" value="ECO:0007669"/>
    <property type="project" value="InterPro"/>
</dbReference>
<feature type="domain" description="CSC1/OSCA1-like N-terminal transmembrane" evidence="2">
    <location>
        <begin position="21"/>
        <end position="187"/>
    </location>
</feature>
<keyword evidence="1" id="KW-1133">Transmembrane helix</keyword>
<dbReference type="EMBL" id="JAAMPI010001507">
    <property type="protein sequence ID" value="KAF4624952.1"/>
    <property type="molecule type" value="Genomic_DNA"/>
</dbReference>
<sequence length="252" mass="28240">MSNTTSTAPAASSSQGISLVAFLTALVSSLVVFGVQMFAFILLKDKLARIFKPKTYLVPERERTEPPPRTPWGWLTAIFRFRDREVINKCGLDAYFFLRYLQTLLIIFIPMAVVILPILVPLNSIGGRGSHYADEFGGTNTSNVADVTGLDQLAWGNVRPTNTRRYWAHCTLAILVIIWVCGVFFAELRVYIKVRQDYLTSAEHRLRASATTVLVSAIPKKWLTEEALAGLYDVFPGGIRNIWINQARTGRD</sequence>
<keyword evidence="1" id="KW-0472">Membrane</keyword>
<dbReference type="InterPro" id="IPR032880">
    <property type="entry name" value="CSC1/OSCA1-like_N"/>
</dbReference>
<protein>
    <recommendedName>
        <fullName evidence="2">CSC1/OSCA1-like N-terminal transmembrane domain-containing protein</fullName>
    </recommendedName>
</protein>
<dbReference type="Pfam" id="PF13967">
    <property type="entry name" value="RSN1_TM"/>
    <property type="match status" value="1"/>
</dbReference>
<feature type="transmembrane region" description="Helical" evidence="1">
    <location>
        <begin position="166"/>
        <end position="186"/>
    </location>
</feature>
<dbReference type="PANTHER" id="PTHR13018">
    <property type="entry name" value="PROBABLE MEMBRANE PROTEIN DUF221-RELATED"/>
    <property type="match status" value="1"/>
</dbReference>
<proteinExistence type="predicted"/>
<feature type="transmembrane region" description="Helical" evidence="1">
    <location>
        <begin position="20"/>
        <end position="43"/>
    </location>
</feature>
<evidence type="ECO:0000256" key="1">
    <source>
        <dbReference type="SAM" id="Phobius"/>
    </source>
</evidence>
<evidence type="ECO:0000259" key="2">
    <source>
        <dbReference type="Pfam" id="PF13967"/>
    </source>
</evidence>